<sequence>MTACSDDTLWISDSNVLHKVKIERNTMKIIDAKDIKIYDMACIPSKDLLIVSKGSALREISGKTGEVTNSKYEVKDLLLSAVHVSSDGKVTVGGFRGKLRYPPVGRRAVIVMDRNGKHETTYEYDKQGNPIFTNICNITRTKNGNICIVDRLSKDARGRVVILSEDGDVLNTFHGHPEVNVSFQPMHSRTAISESIIVSNLSCSILYFLNKSGNFIGWCDTNKKGISHPYSFSSTKAGCIYIGCTTPEGISDNAKIYEVNIL</sequence>
<keyword evidence="2" id="KW-1185">Reference proteome</keyword>
<dbReference type="InterPro" id="IPR011042">
    <property type="entry name" value="6-blade_b-propeller_TolB-like"/>
</dbReference>
<reference evidence="1 2" key="1">
    <citation type="submission" date="2020-06" db="EMBL/GenBank/DDBJ databases">
        <authorList>
            <person name="Li R."/>
            <person name="Bekaert M."/>
        </authorList>
    </citation>
    <scope>NUCLEOTIDE SEQUENCE [LARGE SCALE GENOMIC DNA]</scope>
    <source>
        <strain evidence="2">wild</strain>
    </source>
</reference>
<accession>A0A6J8BDB3</accession>
<name>A0A6J8BDB3_MYTCO</name>
<evidence type="ECO:0000313" key="1">
    <source>
        <dbReference type="EMBL" id="CAC5381905.1"/>
    </source>
</evidence>
<dbReference type="Gene3D" id="2.120.10.30">
    <property type="entry name" value="TolB, C-terminal domain"/>
    <property type="match status" value="1"/>
</dbReference>
<proteinExistence type="predicted"/>
<evidence type="ECO:0000313" key="2">
    <source>
        <dbReference type="Proteomes" id="UP000507470"/>
    </source>
</evidence>
<dbReference type="EMBL" id="CACVKT020003142">
    <property type="protein sequence ID" value="CAC5381905.1"/>
    <property type="molecule type" value="Genomic_DNA"/>
</dbReference>
<organism evidence="1 2">
    <name type="scientific">Mytilus coruscus</name>
    <name type="common">Sea mussel</name>
    <dbReference type="NCBI Taxonomy" id="42192"/>
    <lineage>
        <taxon>Eukaryota</taxon>
        <taxon>Metazoa</taxon>
        <taxon>Spiralia</taxon>
        <taxon>Lophotrochozoa</taxon>
        <taxon>Mollusca</taxon>
        <taxon>Bivalvia</taxon>
        <taxon>Autobranchia</taxon>
        <taxon>Pteriomorphia</taxon>
        <taxon>Mytilida</taxon>
        <taxon>Mytiloidea</taxon>
        <taxon>Mytilidae</taxon>
        <taxon>Mytilinae</taxon>
        <taxon>Mytilus</taxon>
    </lineage>
</organism>
<dbReference type="OrthoDB" id="6106053at2759"/>
<protein>
    <submittedName>
        <fullName evidence="1">Uncharacterized protein</fullName>
    </submittedName>
</protein>
<gene>
    <name evidence="1" type="ORF">MCOR_17762</name>
</gene>
<dbReference type="Proteomes" id="UP000507470">
    <property type="component" value="Unassembled WGS sequence"/>
</dbReference>
<dbReference type="AlphaFoldDB" id="A0A6J8BDB3"/>
<dbReference type="SUPFAM" id="SSF63829">
    <property type="entry name" value="Calcium-dependent phosphotriesterase"/>
    <property type="match status" value="1"/>
</dbReference>